<keyword evidence="3" id="KW-1185">Reference proteome</keyword>
<accession>A0A6G4U143</accession>
<feature type="region of interest" description="Disordered" evidence="1">
    <location>
        <begin position="249"/>
        <end position="274"/>
    </location>
</feature>
<evidence type="ECO:0000313" key="2">
    <source>
        <dbReference type="EMBL" id="NGN65803.1"/>
    </source>
</evidence>
<dbReference type="RefSeq" id="WP_165238588.1">
    <property type="nucleotide sequence ID" value="NZ_JAAKZV010000073.1"/>
</dbReference>
<feature type="compositionally biased region" description="Pro residues" evidence="1">
    <location>
        <begin position="265"/>
        <end position="274"/>
    </location>
</feature>
<proteinExistence type="predicted"/>
<comment type="caution">
    <text evidence="2">The sequence shown here is derived from an EMBL/GenBank/DDBJ whole genome shotgun (WGS) entry which is preliminary data.</text>
</comment>
<dbReference type="AlphaFoldDB" id="A0A6G4U143"/>
<evidence type="ECO:0000313" key="3">
    <source>
        <dbReference type="Proteomes" id="UP000481583"/>
    </source>
</evidence>
<evidence type="ECO:0000256" key="1">
    <source>
        <dbReference type="SAM" id="MobiDB-lite"/>
    </source>
</evidence>
<gene>
    <name evidence="2" type="ORF">G5C51_18120</name>
</gene>
<name>A0A6G4U143_9ACTN</name>
<dbReference type="EMBL" id="JAAKZV010000073">
    <property type="protein sequence ID" value="NGN65803.1"/>
    <property type="molecule type" value="Genomic_DNA"/>
</dbReference>
<protein>
    <submittedName>
        <fullName evidence="2">Uncharacterized protein</fullName>
    </submittedName>
</protein>
<sequence>MTDGAYTAYRGALRDVFAGWWVAWPLSQTVRVGEVRRLHGGGSVTAGELGKWGVEVAERTTGAPGDVTYDAGGSVSVQFKAVGGTVPGIATLLPADAGALVEFKDERSALIVYSGLRQRGLPDVAGLTDGLVRKMWRGEWDPALLVVTDVIHARAGTVLTSERDGAVAELRMTAGGAGPLQLIDLAGRVTFSRASHLGLNWTGTDITPVYRVLRVRKGWWRGFKAEYGTPQPGRGAAAEPVPELLLDEAREDPGTVLEQLDGGEQPPPGVDEAP</sequence>
<organism evidence="2 3">
    <name type="scientific">Streptomyces coryli</name>
    <dbReference type="NCBI Taxonomy" id="1128680"/>
    <lineage>
        <taxon>Bacteria</taxon>
        <taxon>Bacillati</taxon>
        <taxon>Actinomycetota</taxon>
        <taxon>Actinomycetes</taxon>
        <taxon>Kitasatosporales</taxon>
        <taxon>Streptomycetaceae</taxon>
        <taxon>Streptomyces</taxon>
    </lineage>
</organism>
<reference evidence="2 3" key="1">
    <citation type="submission" date="2020-02" db="EMBL/GenBank/DDBJ databases">
        <title>Whole-genome analyses of novel actinobacteria.</title>
        <authorList>
            <person name="Sahin N."/>
        </authorList>
    </citation>
    <scope>NUCLEOTIDE SEQUENCE [LARGE SCALE GENOMIC DNA]</scope>
    <source>
        <strain evidence="2 3">A7024</strain>
    </source>
</reference>
<dbReference type="Proteomes" id="UP000481583">
    <property type="component" value="Unassembled WGS sequence"/>
</dbReference>